<dbReference type="Proteomes" id="UP000615446">
    <property type="component" value="Unassembled WGS sequence"/>
</dbReference>
<accession>A0A8H3QZT7</accession>
<protein>
    <submittedName>
        <fullName evidence="2">Uncharacterized protein</fullName>
    </submittedName>
</protein>
<dbReference type="InterPro" id="IPR035979">
    <property type="entry name" value="RBD_domain_sf"/>
</dbReference>
<dbReference type="AlphaFoldDB" id="A0A8H3QZT7"/>
<name>A0A8H3QZT7_9GLOM</name>
<sequence>MGPDELVNTKAARFATVDTGLPHIEIGLLAMTTSKSKMSDNVLIQAARGKKSQDAGSVTPEQVPVPRHDNAVPDQQSSQVKTIMIYDIPATLSHEKILDHLKECGRVLDISFKTQFKYQSVWAKMALNQEPTRTMRYGRGGEN</sequence>
<comment type="caution">
    <text evidence="2">The sequence shown here is derived from an EMBL/GenBank/DDBJ whole genome shotgun (WGS) entry which is preliminary data.</text>
</comment>
<proteinExistence type="predicted"/>
<evidence type="ECO:0000313" key="2">
    <source>
        <dbReference type="EMBL" id="GES98091.1"/>
    </source>
</evidence>
<reference evidence="2" key="1">
    <citation type="submission" date="2019-10" db="EMBL/GenBank/DDBJ databases">
        <title>Conservation and host-specific expression of non-tandemly repeated heterogenous ribosome RNA gene in arbuscular mycorrhizal fungi.</title>
        <authorList>
            <person name="Maeda T."/>
            <person name="Kobayashi Y."/>
            <person name="Nakagawa T."/>
            <person name="Ezawa T."/>
            <person name="Yamaguchi K."/>
            <person name="Bino T."/>
            <person name="Nishimoto Y."/>
            <person name="Shigenobu S."/>
            <person name="Kawaguchi M."/>
        </authorList>
    </citation>
    <scope>NUCLEOTIDE SEQUENCE</scope>
    <source>
        <strain evidence="2">HR1</strain>
    </source>
</reference>
<dbReference type="EMBL" id="BLAL01000262">
    <property type="protein sequence ID" value="GES98091.1"/>
    <property type="molecule type" value="Genomic_DNA"/>
</dbReference>
<evidence type="ECO:0000256" key="1">
    <source>
        <dbReference type="SAM" id="MobiDB-lite"/>
    </source>
</evidence>
<feature type="region of interest" description="Disordered" evidence="1">
    <location>
        <begin position="46"/>
        <end position="78"/>
    </location>
</feature>
<organism evidence="2 3">
    <name type="scientific">Rhizophagus clarus</name>
    <dbReference type="NCBI Taxonomy" id="94130"/>
    <lineage>
        <taxon>Eukaryota</taxon>
        <taxon>Fungi</taxon>
        <taxon>Fungi incertae sedis</taxon>
        <taxon>Mucoromycota</taxon>
        <taxon>Glomeromycotina</taxon>
        <taxon>Glomeromycetes</taxon>
        <taxon>Glomerales</taxon>
        <taxon>Glomeraceae</taxon>
        <taxon>Rhizophagus</taxon>
    </lineage>
</organism>
<evidence type="ECO:0000313" key="3">
    <source>
        <dbReference type="Proteomes" id="UP000615446"/>
    </source>
</evidence>
<dbReference type="GO" id="GO:0003676">
    <property type="term" value="F:nucleic acid binding"/>
    <property type="evidence" value="ECO:0007669"/>
    <property type="project" value="InterPro"/>
</dbReference>
<dbReference type="SUPFAM" id="SSF54928">
    <property type="entry name" value="RNA-binding domain, RBD"/>
    <property type="match status" value="1"/>
</dbReference>
<gene>
    <name evidence="2" type="ORF">RCL2_002465200</name>
</gene>